<feature type="transmembrane region" description="Helical" evidence="7">
    <location>
        <begin position="160"/>
        <end position="181"/>
    </location>
</feature>
<dbReference type="Pfam" id="PF01895">
    <property type="entry name" value="PhoU"/>
    <property type="match status" value="1"/>
</dbReference>
<dbReference type="NCBIfam" id="TIGR00704">
    <property type="entry name" value="NaPi_cotrn_rel"/>
    <property type="match status" value="1"/>
</dbReference>
<evidence type="ECO:0000313" key="10">
    <source>
        <dbReference type="Proteomes" id="UP000001192"/>
    </source>
</evidence>
<feature type="region of interest" description="Disordered" evidence="6">
    <location>
        <begin position="582"/>
        <end position="601"/>
    </location>
</feature>
<evidence type="ECO:0000256" key="3">
    <source>
        <dbReference type="ARBA" id="ARBA00022692"/>
    </source>
</evidence>
<organism evidence="9 10">
    <name type="scientific">Paraburkholderia phymatum (strain DSM 17167 / CIP 108236 / LMG 21445 / STM815)</name>
    <name type="common">Burkholderia phymatum</name>
    <dbReference type="NCBI Taxonomy" id="391038"/>
    <lineage>
        <taxon>Bacteria</taxon>
        <taxon>Pseudomonadati</taxon>
        <taxon>Pseudomonadota</taxon>
        <taxon>Betaproteobacteria</taxon>
        <taxon>Burkholderiales</taxon>
        <taxon>Burkholderiaceae</taxon>
        <taxon>Paraburkholderia</taxon>
    </lineage>
</organism>
<evidence type="ECO:0000256" key="6">
    <source>
        <dbReference type="SAM" id="MobiDB-lite"/>
    </source>
</evidence>
<comment type="subcellular location">
    <subcellularLocation>
        <location evidence="1">Cell membrane</location>
        <topology evidence="1">Multi-pass membrane protein</topology>
    </subcellularLocation>
</comment>
<dbReference type="InterPro" id="IPR026022">
    <property type="entry name" value="PhoU_dom"/>
</dbReference>
<dbReference type="GO" id="GO:0044341">
    <property type="term" value="P:sodium-dependent phosphate transport"/>
    <property type="evidence" value="ECO:0007669"/>
    <property type="project" value="InterPro"/>
</dbReference>
<evidence type="ECO:0000256" key="7">
    <source>
        <dbReference type="SAM" id="Phobius"/>
    </source>
</evidence>
<evidence type="ECO:0000256" key="1">
    <source>
        <dbReference type="ARBA" id="ARBA00004651"/>
    </source>
</evidence>
<feature type="transmembrane region" description="Helical" evidence="7">
    <location>
        <begin position="201"/>
        <end position="225"/>
    </location>
</feature>
<accession>B2JRU8</accession>
<dbReference type="EMBL" id="CP001044">
    <property type="protein sequence ID" value="ACC73867.1"/>
    <property type="molecule type" value="Genomic_DNA"/>
</dbReference>
<feature type="transmembrane region" description="Helical" evidence="7">
    <location>
        <begin position="65"/>
        <end position="87"/>
    </location>
</feature>
<keyword evidence="3 7" id="KW-0812">Transmembrane</keyword>
<dbReference type="Proteomes" id="UP000001192">
    <property type="component" value="Chromosome 2"/>
</dbReference>
<dbReference type="PANTHER" id="PTHR10010:SF46">
    <property type="entry name" value="SODIUM-DEPENDENT PHOSPHATE TRANSPORT PROTEIN 2B"/>
    <property type="match status" value="1"/>
</dbReference>
<feature type="transmembrane region" description="Helical" evidence="7">
    <location>
        <begin position="94"/>
        <end position="118"/>
    </location>
</feature>
<keyword evidence="4 7" id="KW-1133">Transmembrane helix</keyword>
<keyword evidence="5 7" id="KW-0472">Membrane</keyword>
<sequence>MLIEIKGKADSIKRCMRRPLSSCMRSITLSLTLLDLAGSVALLLWGTHMVQSGIQRVFGAGLRALLGRALHGRWSAFLAGLSITAILQSSTATGLMAAGFAAAGLVDLVPALAVMLGANVGTTLIVQVLSFDVSAASPALILAGVLMFRRAANTRTHDVGRTLIGLGLMLLALHQLLRLMTDQEDASVLSTLVHAASSVPLLNVLVAAGLTWATHSSVAVILFIMSLCAQNVVPPDAAFALVLGANLGTAINPVLEGTLSTDPAAKRVAIGNLLSRATGVVIAMATLGPIGRMMVIVEPDYARVVADFHTLFNLVLAGLFMPFLSPYAALLARLLPQQQSHADPGRPLYLDPLARQFPVVALGNATREALRLADVLGDMLSGARAVLADGERRLIGETRRRDDILDSLNAAIKTYLMSLDPEQLTGHDRQRLNEILTFVVNIEQAGDVVDLNLLPHATKRLKRRLCFSKEGEAELLEMLDHLTANLRTAASLLMTQDTRIARILADEKVTFRTAESAAKAAHFDRLRSGRPDSAQTSALHLDLLCDMKLINSHIVAAAAYPILERDGALLVSRIAANDSHPSLDENLSASGLPPRGSFPSR</sequence>
<dbReference type="GO" id="GO:0005436">
    <property type="term" value="F:sodium:phosphate symporter activity"/>
    <property type="evidence" value="ECO:0007669"/>
    <property type="project" value="InterPro"/>
</dbReference>
<gene>
    <name evidence="9" type="ordered locus">Bphy_4758</name>
</gene>
<evidence type="ECO:0000256" key="2">
    <source>
        <dbReference type="ARBA" id="ARBA00022475"/>
    </source>
</evidence>
<keyword evidence="10" id="KW-1185">Reference proteome</keyword>
<proteinExistence type="predicted"/>
<dbReference type="Gene3D" id="1.20.58.220">
    <property type="entry name" value="Phosphate transport system protein phou homolog 2, domain 2"/>
    <property type="match status" value="1"/>
</dbReference>
<evidence type="ECO:0000313" key="9">
    <source>
        <dbReference type="EMBL" id="ACC73867.1"/>
    </source>
</evidence>
<reference evidence="10" key="1">
    <citation type="journal article" date="2014" name="Stand. Genomic Sci.">
        <title>Complete genome sequence of Burkholderia phymatum STM815(T), a broad host range and efficient nitrogen-fixing symbiont of Mimosa species.</title>
        <authorList>
            <person name="Moulin L."/>
            <person name="Klonowska A."/>
            <person name="Caroline B."/>
            <person name="Booth K."/>
            <person name="Vriezen J.A."/>
            <person name="Melkonian R."/>
            <person name="James E.K."/>
            <person name="Young J.P."/>
            <person name="Bena G."/>
            <person name="Hauser L."/>
            <person name="Land M."/>
            <person name="Kyrpides N."/>
            <person name="Bruce D."/>
            <person name="Chain P."/>
            <person name="Copeland A."/>
            <person name="Pitluck S."/>
            <person name="Woyke T."/>
            <person name="Lizotte-Waniewski M."/>
            <person name="Bristow J."/>
            <person name="Riley M."/>
        </authorList>
    </citation>
    <scope>NUCLEOTIDE SEQUENCE [LARGE SCALE GENOMIC DNA]</scope>
    <source>
        <strain evidence="10">DSM 17167 / CIP 108236 / LMG 21445 / STM815</strain>
    </source>
</reference>
<dbReference type="AlphaFoldDB" id="B2JRU8"/>
<evidence type="ECO:0000256" key="4">
    <source>
        <dbReference type="ARBA" id="ARBA00022989"/>
    </source>
</evidence>
<dbReference type="PANTHER" id="PTHR10010">
    <property type="entry name" value="SOLUTE CARRIER FAMILY 34 SODIUM PHOSPHATE , MEMBER 2-RELATED"/>
    <property type="match status" value="1"/>
</dbReference>
<dbReference type="KEGG" id="bph:Bphy_4758"/>
<feature type="domain" description="PhoU" evidence="8">
    <location>
        <begin position="371"/>
        <end position="447"/>
    </location>
</feature>
<dbReference type="Pfam" id="PF02690">
    <property type="entry name" value="Na_Pi_cotrans"/>
    <property type="match status" value="2"/>
</dbReference>
<feature type="transmembrane region" description="Helical" evidence="7">
    <location>
        <begin position="23"/>
        <end position="45"/>
    </location>
</feature>
<evidence type="ECO:0000256" key="5">
    <source>
        <dbReference type="ARBA" id="ARBA00023136"/>
    </source>
</evidence>
<feature type="transmembrane region" description="Helical" evidence="7">
    <location>
        <begin position="311"/>
        <end position="332"/>
    </location>
</feature>
<dbReference type="InterPro" id="IPR004633">
    <property type="entry name" value="NaPi_cotrn-rel/YqeW-like"/>
</dbReference>
<dbReference type="GO" id="GO:0005886">
    <property type="term" value="C:plasma membrane"/>
    <property type="evidence" value="ECO:0007669"/>
    <property type="project" value="UniProtKB-SubCell"/>
</dbReference>
<dbReference type="HOGENOM" id="CLU_025623_2_1_4"/>
<feature type="transmembrane region" description="Helical" evidence="7">
    <location>
        <begin position="267"/>
        <end position="290"/>
    </location>
</feature>
<feature type="transmembrane region" description="Helical" evidence="7">
    <location>
        <begin position="124"/>
        <end position="148"/>
    </location>
</feature>
<dbReference type="NCBIfam" id="NF037997">
    <property type="entry name" value="Na_Pi_symport"/>
    <property type="match status" value="1"/>
</dbReference>
<dbReference type="SUPFAM" id="SSF109755">
    <property type="entry name" value="PhoU-like"/>
    <property type="match status" value="1"/>
</dbReference>
<keyword evidence="2" id="KW-1003">Cell membrane</keyword>
<protein>
    <submittedName>
        <fullName evidence="9">Na/Pi-cotransporter II-related protein</fullName>
    </submittedName>
</protein>
<dbReference type="InterPro" id="IPR003841">
    <property type="entry name" value="Na/Pi_transpt"/>
</dbReference>
<name>B2JRU8_PARP8</name>
<dbReference type="eggNOG" id="COG1283">
    <property type="taxonomic scope" value="Bacteria"/>
</dbReference>
<dbReference type="InterPro" id="IPR038078">
    <property type="entry name" value="PhoU-like_sf"/>
</dbReference>
<evidence type="ECO:0000259" key="8">
    <source>
        <dbReference type="Pfam" id="PF01895"/>
    </source>
</evidence>